<organism evidence="1 2">
    <name type="scientific">Populus alba x Populus x berolinensis</name>
    <dbReference type="NCBI Taxonomy" id="444605"/>
    <lineage>
        <taxon>Eukaryota</taxon>
        <taxon>Viridiplantae</taxon>
        <taxon>Streptophyta</taxon>
        <taxon>Embryophyta</taxon>
        <taxon>Tracheophyta</taxon>
        <taxon>Spermatophyta</taxon>
        <taxon>Magnoliopsida</taxon>
        <taxon>eudicotyledons</taxon>
        <taxon>Gunneridae</taxon>
        <taxon>Pentapetalae</taxon>
        <taxon>rosids</taxon>
        <taxon>fabids</taxon>
        <taxon>Malpighiales</taxon>
        <taxon>Salicaceae</taxon>
        <taxon>Saliceae</taxon>
        <taxon>Populus</taxon>
    </lineage>
</organism>
<gene>
    <name evidence="1" type="ORF">NC653_024155</name>
</gene>
<dbReference type="AlphaFoldDB" id="A0AAD6M8R0"/>
<dbReference type="Proteomes" id="UP001164929">
    <property type="component" value="Chromosome 10"/>
</dbReference>
<sequence length="54" mass="6677">MIMILYHIYLHTIVISLKRHTITSQERFGCITLEWEVWFMKWRGRWQGTVLQII</sequence>
<comment type="caution">
    <text evidence="1">The sequence shown here is derived from an EMBL/GenBank/DDBJ whole genome shotgun (WGS) entry which is preliminary data.</text>
</comment>
<name>A0AAD6M8R0_9ROSI</name>
<keyword evidence="2" id="KW-1185">Reference proteome</keyword>
<proteinExistence type="predicted"/>
<protein>
    <submittedName>
        <fullName evidence="1">Uncharacterized protein</fullName>
    </submittedName>
</protein>
<dbReference type="EMBL" id="JAQIZT010000010">
    <property type="protein sequence ID" value="KAJ6980716.1"/>
    <property type="molecule type" value="Genomic_DNA"/>
</dbReference>
<evidence type="ECO:0000313" key="1">
    <source>
        <dbReference type="EMBL" id="KAJ6980716.1"/>
    </source>
</evidence>
<accession>A0AAD6M8R0</accession>
<evidence type="ECO:0000313" key="2">
    <source>
        <dbReference type="Proteomes" id="UP001164929"/>
    </source>
</evidence>
<reference evidence="1" key="1">
    <citation type="journal article" date="2023" name="Mol. Ecol. Resour.">
        <title>Chromosome-level genome assembly of a triploid poplar Populus alba 'Berolinensis'.</title>
        <authorList>
            <person name="Chen S."/>
            <person name="Yu Y."/>
            <person name="Wang X."/>
            <person name="Wang S."/>
            <person name="Zhang T."/>
            <person name="Zhou Y."/>
            <person name="He R."/>
            <person name="Meng N."/>
            <person name="Wang Y."/>
            <person name="Liu W."/>
            <person name="Liu Z."/>
            <person name="Liu J."/>
            <person name="Guo Q."/>
            <person name="Huang H."/>
            <person name="Sederoff R.R."/>
            <person name="Wang G."/>
            <person name="Qu G."/>
            <person name="Chen S."/>
        </authorList>
    </citation>
    <scope>NUCLEOTIDE SEQUENCE</scope>
    <source>
        <strain evidence="1">SC-2020</strain>
    </source>
</reference>